<evidence type="ECO:0000313" key="2">
    <source>
        <dbReference type="WBParaSite" id="jg21774"/>
    </source>
</evidence>
<dbReference type="Proteomes" id="UP000887574">
    <property type="component" value="Unplaced"/>
</dbReference>
<sequence length="148" mass="17240">MALVYKASVTDFSESCEKDNVFDIQSDNSEDTTRKRRAINNINDFVYDRQQPHWNNRNFEYSGRVCTVHVIVDHKLHEKVFKAEVYAFNNRNFSNVGGLAYIANKLDPIIIDTIKQSINKNEILVITKIKTTQNERKTHKCIGAQFRE</sequence>
<dbReference type="AlphaFoldDB" id="A0A915DN05"/>
<protein>
    <submittedName>
        <fullName evidence="2">Uncharacterized protein</fullName>
    </submittedName>
</protein>
<proteinExistence type="predicted"/>
<keyword evidence="1" id="KW-1185">Reference proteome</keyword>
<dbReference type="WBParaSite" id="jg21774">
    <property type="protein sequence ID" value="jg21774"/>
    <property type="gene ID" value="jg21774"/>
</dbReference>
<name>A0A915DN05_9BILA</name>
<evidence type="ECO:0000313" key="1">
    <source>
        <dbReference type="Proteomes" id="UP000887574"/>
    </source>
</evidence>
<organism evidence="1 2">
    <name type="scientific">Ditylenchus dipsaci</name>
    <dbReference type="NCBI Taxonomy" id="166011"/>
    <lineage>
        <taxon>Eukaryota</taxon>
        <taxon>Metazoa</taxon>
        <taxon>Ecdysozoa</taxon>
        <taxon>Nematoda</taxon>
        <taxon>Chromadorea</taxon>
        <taxon>Rhabditida</taxon>
        <taxon>Tylenchina</taxon>
        <taxon>Tylenchomorpha</taxon>
        <taxon>Sphaerularioidea</taxon>
        <taxon>Anguinidae</taxon>
        <taxon>Anguininae</taxon>
        <taxon>Ditylenchus</taxon>
    </lineage>
</organism>
<accession>A0A915DN05</accession>
<reference evidence="2" key="1">
    <citation type="submission" date="2022-11" db="UniProtKB">
        <authorList>
            <consortium name="WormBaseParasite"/>
        </authorList>
    </citation>
    <scope>IDENTIFICATION</scope>
</reference>